<dbReference type="PANTHER" id="PTHR43357:SF4">
    <property type="entry name" value="INNER MEMBRANE ABC TRANSPORTER PERMEASE PROTEIN YDCV"/>
    <property type="match status" value="1"/>
</dbReference>
<feature type="transmembrane region" description="Helical" evidence="8">
    <location>
        <begin position="222"/>
        <end position="243"/>
    </location>
</feature>
<keyword evidence="6 8" id="KW-1133">Transmembrane helix</keyword>
<comment type="similarity">
    <text evidence="8">Belongs to the binding-protein-dependent transport system permease family.</text>
</comment>
<evidence type="ECO:0000256" key="8">
    <source>
        <dbReference type="RuleBase" id="RU363032"/>
    </source>
</evidence>
<dbReference type="PANTHER" id="PTHR43357">
    <property type="entry name" value="INNER MEMBRANE ABC TRANSPORTER PERMEASE PROTEIN YDCV"/>
    <property type="match status" value="1"/>
</dbReference>
<dbReference type="KEGG" id="hara:AArcS_0566"/>
<dbReference type="Pfam" id="PF00528">
    <property type="entry name" value="BPD_transp_1"/>
    <property type="match status" value="1"/>
</dbReference>
<dbReference type="InterPro" id="IPR035906">
    <property type="entry name" value="MetI-like_sf"/>
</dbReference>
<dbReference type="InterPro" id="IPR000515">
    <property type="entry name" value="MetI-like"/>
</dbReference>
<feature type="transmembrane region" description="Helical" evidence="8">
    <location>
        <begin position="29"/>
        <end position="50"/>
    </location>
</feature>
<dbReference type="GO" id="GO:0005886">
    <property type="term" value="C:plasma membrane"/>
    <property type="evidence" value="ECO:0007669"/>
    <property type="project" value="UniProtKB-SubCell"/>
</dbReference>
<feature type="transmembrane region" description="Helical" evidence="8">
    <location>
        <begin position="149"/>
        <end position="172"/>
    </location>
</feature>
<dbReference type="GO" id="GO:0055085">
    <property type="term" value="P:transmembrane transport"/>
    <property type="evidence" value="ECO:0007669"/>
    <property type="project" value="InterPro"/>
</dbReference>
<evidence type="ECO:0000313" key="11">
    <source>
        <dbReference type="Proteomes" id="UP000663586"/>
    </source>
</evidence>
<proteinExistence type="inferred from homology"/>
<keyword evidence="3" id="KW-1003">Cell membrane</keyword>
<sequence length="278" mass="29455">MASSHAPDSSTGTGLSIPWQSIGSILANLYIAIAILALAIPLVIIVAVSITAGDFLQFPPEGFSLQYYAEILGSANWLSAIQLSVTVAVAASILATALGGALAFGLNRYDIRYSKSIWGLAVLPILVPPVIIAVGLMAFFLIIDIWGTTLAIVLAHGVLFSPFPFIMISSGLDEIDGAVEEAARILGASRTQTLRTITVPLIASNVVIGLLFVFIISLNEYLVALFVSGPGTETVPILIFSMLRYGYDPSIAAISVIYMVVTVGIILIIDFKLDGQLW</sequence>
<dbReference type="Proteomes" id="UP000663586">
    <property type="component" value="Chromosome"/>
</dbReference>
<dbReference type="CDD" id="cd06261">
    <property type="entry name" value="TM_PBP2"/>
    <property type="match status" value="1"/>
</dbReference>
<keyword evidence="5 8" id="KW-0812">Transmembrane</keyword>
<evidence type="ECO:0000256" key="2">
    <source>
        <dbReference type="ARBA" id="ARBA00022448"/>
    </source>
</evidence>
<dbReference type="AlphaFoldDB" id="A0A897MME8"/>
<keyword evidence="2 8" id="KW-0813">Transport</keyword>
<reference evidence="10" key="1">
    <citation type="submission" date="2020-11" db="EMBL/GenBank/DDBJ databases">
        <title>Carbohydrate-dependent, anaerobic sulfur respiration: A novel catabolism in halophilic archaea.</title>
        <authorList>
            <person name="Sorokin D.Y."/>
            <person name="Messina E."/>
            <person name="Smedile F."/>
            <person name="La Cono V."/>
            <person name="Hallsworth J.E."/>
            <person name="Yakimov M.M."/>
        </authorList>
    </citation>
    <scope>NUCLEOTIDE SEQUENCE</scope>
    <source>
        <strain evidence="10">AArc-S</strain>
    </source>
</reference>
<feature type="transmembrane region" description="Helical" evidence="8">
    <location>
        <begin position="193"/>
        <end position="216"/>
    </location>
</feature>
<evidence type="ECO:0000259" key="9">
    <source>
        <dbReference type="PROSITE" id="PS50928"/>
    </source>
</evidence>
<dbReference type="RefSeq" id="WP_238478903.1">
    <property type="nucleotide sequence ID" value="NZ_CP064786.1"/>
</dbReference>
<organism evidence="10 11">
    <name type="scientific">Natranaeroarchaeum sulfidigenes</name>
    <dbReference type="NCBI Taxonomy" id="2784880"/>
    <lineage>
        <taxon>Archaea</taxon>
        <taxon>Methanobacteriati</taxon>
        <taxon>Methanobacteriota</taxon>
        <taxon>Stenosarchaea group</taxon>
        <taxon>Halobacteria</taxon>
        <taxon>Halobacteriales</taxon>
        <taxon>Natronoarchaeaceae</taxon>
        <taxon>Natranaeroarchaeum</taxon>
    </lineage>
</organism>
<evidence type="ECO:0000256" key="3">
    <source>
        <dbReference type="ARBA" id="ARBA00022475"/>
    </source>
</evidence>
<keyword evidence="11" id="KW-1185">Reference proteome</keyword>
<evidence type="ECO:0000256" key="4">
    <source>
        <dbReference type="ARBA" id="ARBA00022519"/>
    </source>
</evidence>
<feature type="transmembrane region" description="Helical" evidence="8">
    <location>
        <begin position="117"/>
        <end position="143"/>
    </location>
</feature>
<dbReference type="EMBL" id="CP064786">
    <property type="protein sequence ID" value="QSG01794.1"/>
    <property type="molecule type" value="Genomic_DNA"/>
</dbReference>
<dbReference type="SUPFAM" id="SSF161098">
    <property type="entry name" value="MetI-like"/>
    <property type="match status" value="1"/>
</dbReference>
<evidence type="ECO:0000256" key="5">
    <source>
        <dbReference type="ARBA" id="ARBA00022692"/>
    </source>
</evidence>
<dbReference type="PROSITE" id="PS50928">
    <property type="entry name" value="ABC_TM1"/>
    <property type="match status" value="1"/>
</dbReference>
<evidence type="ECO:0000313" key="10">
    <source>
        <dbReference type="EMBL" id="QSG01794.1"/>
    </source>
</evidence>
<comment type="subcellular location">
    <subcellularLocation>
        <location evidence="1">Cell inner membrane</location>
        <topology evidence="1">Multi-pass membrane protein</topology>
    </subcellularLocation>
    <subcellularLocation>
        <location evidence="8">Cell membrane</location>
        <topology evidence="8">Multi-pass membrane protein</topology>
    </subcellularLocation>
</comment>
<evidence type="ECO:0000256" key="1">
    <source>
        <dbReference type="ARBA" id="ARBA00004429"/>
    </source>
</evidence>
<evidence type="ECO:0000256" key="7">
    <source>
        <dbReference type="ARBA" id="ARBA00023136"/>
    </source>
</evidence>
<gene>
    <name evidence="10" type="primary">thiP</name>
    <name evidence="10" type="ORF">AArcS_0566</name>
</gene>
<accession>A0A897MME8</accession>
<feature type="transmembrane region" description="Helical" evidence="8">
    <location>
        <begin position="250"/>
        <end position="269"/>
    </location>
</feature>
<protein>
    <submittedName>
        <fullName evidence="10">ABC-type Fe3+ transport system, permease component</fullName>
    </submittedName>
</protein>
<dbReference type="GeneID" id="70683947"/>
<keyword evidence="4" id="KW-0997">Cell inner membrane</keyword>
<feature type="domain" description="ABC transmembrane type-1" evidence="9">
    <location>
        <begin position="81"/>
        <end position="269"/>
    </location>
</feature>
<evidence type="ECO:0000256" key="6">
    <source>
        <dbReference type="ARBA" id="ARBA00022989"/>
    </source>
</evidence>
<feature type="transmembrane region" description="Helical" evidence="8">
    <location>
        <begin position="80"/>
        <end position="105"/>
    </location>
</feature>
<name>A0A897MME8_9EURY</name>
<dbReference type="Gene3D" id="1.10.3720.10">
    <property type="entry name" value="MetI-like"/>
    <property type="match status" value="1"/>
</dbReference>
<keyword evidence="7 8" id="KW-0472">Membrane</keyword>